<evidence type="ECO:0000256" key="2">
    <source>
        <dbReference type="ARBA" id="ARBA00023125"/>
    </source>
</evidence>
<evidence type="ECO:0000256" key="3">
    <source>
        <dbReference type="ARBA" id="ARBA00023163"/>
    </source>
</evidence>
<dbReference type="GO" id="GO:0000976">
    <property type="term" value="F:transcription cis-regulatory region binding"/>
    <property type="evidence" value="ECO:0007669"/>
    <property type="project" value="TreeGrafter"/>
</dbReference>
<dbReference type="Pfam" id="PF00356">
    <property type="entry name" value="LacI"/>
    <property type="match status" value="1"/>
</dbReference>
<dbReference type="PANTHER" id="PTHR30146">
    <property type="entry name" value="LACI-RELATED TRANSCRIPTIONAL REPRESSOR"/>
    <property type="match status" value="1"/>
</dbReference>
<gene>
    <name evidence="5" type="ORF">OM075_11325</name>
</gene>
<dbReference type="EMBL" id="JAPDPJ010000023">
    <property type="protein sequence ID" value="MCW3787063.1"/>
    <property type="molecule type" value="Genomic_DNA"/>
</dbReference>
<dbReference type="InterPro" id="IPR028082">
    <property type="entry name" value="Peripla_BP_I"/>
</dbReference>
<reference evidence="5" key="1">
    <citation type="submission" date="2022-10" db="EMBL/GenBank/DDBJ databases">
        <authorList>
            <person name="Yu W.X."/>
        </authorList>
    </citation>
    <scope>NUCLEOTIDE SEQUENCE</scope>
    <source>
        <strain evidence="5">AAT</strain>
    </source>
</reference>
<dbReference type="Pfam" id="PF13407">
    <property type="entry name" value="Peripla_BP_4"/>
    <property type="match status" value="1"/>
</dbReference>
<dbReference type="InterPro" id="IPR025997">
    <property type="entry name" value="SBP_2_dom"/>
</dbReference>
<keyword evidence="3" id="KW-0804">Transcription</keyword>
<dbReference type="SUPFAM" id="SSF47413">
    <property type="entry name" value="lambda repressor-like DNA-binding domains"/>
    <property type="match status" value="1"/>
</dbReference>
<keyword evidence="2" id="KW-0238">DNA-binding</keyword>
<dbReference type="Gene3D" id="1.10.260.40">
    <property type="entry name" value="lambda repressor-like DNA-binding domains"/>
    <property type="match status" value="1"/>
</dbReference>
<accession>A0AAE3SF14</accession>
<name>A0AAE3SF14_9BACT</name>
<proteinExistence type="predicted"/>
<dbReference type="PROSITE" id="PS00356">
    <property type="entry name" value="HTH_LACI_1"/>
    <property type="match status" value="1"/>
</dbReference>
<evidence type="ECO:0000313" key="6">
    <source>
        <dbReference type="Proteomes" id="UP001209229"/>
    </source>
</evidence>
<protein>
    <submittedName>
        <fullName evidence="5">LacI family transcriptional regulator</fullName>
    </submittedName>
</protein>
<dbReference type="PROSITE" id="PS50932">
    <property type="entry name" value="HTH_LACI_2"/>
    <property type="match status" value="1"/>
</dbReference>
<dbReference type="SMART" id="SM00354">
    <property type="entry name" value="HTH_LACI"/>
    <property type="match status" value="1"/>
</dbReference>
<dbReference type="Gene3D" id="3.40.50.2300">
    <property type="match status" value="2"/>
</dbReference>
<evidence type="ECO:0000313" key="5">
    <source>
        <dbReference type="EMBL" id="MCW3787063.1"/>
    </source>
</evidence>
<dbReference type="InterPro" id="IPR000843">
    <property type="entry name" value="HTH_LacI"/>
</dbReference>
<organism evidence="5 6">
    <name type="scientific">Plebeiibacterium sediminum</name>
    <dbReference type="NCBI Taxonomy" id="2992112"/>
    <lineage>
        <taxon>Bacteria</taxon>
        <taxon>Pseudomonadati</taxon>
        <taxon>Bacteroidota</taxon>
        <taxon>Bacteroidia</taxon>
        <taxon>Marinilabiliales</taxon>
        <taxon>Marinilabiliaceae</taxon>
        <taxon>Plebeiibacterium</taxon>
    </lineage>
</organism>
<evidence type="ECO:0000259" key="4">
    <source>
        <dbReference type="PROSITE" id="PS50932"/>
    </source>
</evidence>
<dbReference type="PANTHER" id="PTHR30146:SF144">
    <property type="entry name" value="LACI-FAMILY TRANSCRIPTION REGULATOR"/>
    <property type="match status" value="1"/>
</dbReference>
<keyword evidence="6" id="KW-1185">Reference proteome</keyword>
<dbReference type="RefSeq" id="WP_301190628.1">
    <property type="nucleotide sequence ID" value="NZ_JAPDPJ010000023.1"/>
</dbReference>
<dbReference type="SUPFAM" id="SSF53822">
    <property type="entry name" value="Periplasmic binding protein-like I"/>
    <property type="match status" value="1"/>
</dbReference>
<dbReference type="GO" id="GO:0003700">
    <property type="term" value="F:DNA-binding transcription factor activity"/>
    <property type="evidence" value="ECO:0007669"/>
    <property type="project" value="TreeGrafter"/>
</dbReference>
<sequence length="350" mass="39523">MPGKTVRIKDIALKAGVSIGTVDRVLHNRGEVKAATKEKVLAIAKKLNYQPNIAARALKSPTSYKIAVILPRSTGNNLFWEEHPKGIELGKESTTPFIANVKYFNYEMHNADDFKQEALKLIEWKPDGIIIAPILKNETIALCHELDALSIPYTFIDTNIEESNALTFIGENARKGGRVAASIMDVGVEQDKDILIVNIAKDIDNVIHLNLRNQGFMSYFMDPGKRNIGLKITVEVPSGDRQGIYETLDRVFKNNLNIGGIMVSSARTFVIAEYLKERNLEHLFLVGYEVYEKNSQYLKEGIINFLISQRPVDQAEKTFKRLFNYLAHNTTPDKIEYQPIDIINIENLES</sequence>
<feature type="domain" description="HTH lacI-type" evidence="4">
    <location>
        <begin position="6"/>
        <end position="60"/>
    </location>
</feature>
<comment type="caution">
    <text evidence="5">The sequence shown here is derived from an EMBL/GenBank/DDBJ whole genome shotgun (WGS) entry which is preliminary data.</text>
</comment>
<keyword evidence="1" id="KW-0805">Transcription regulation</keyword>
<evidence type="ECO:0000256" key="1">
    <source>
        <dbReference type="ARBA" id="ARBA00023015"/>
    </source>
</evidence>
<dbReference type="CDD" id="cd01392">
    <property type="entry name" value="HTH_LacI"/>
    <property type="match status" value="1"/>
</dbReference>
<dbReference type="Proteomes" id="UP001209229">
    <property type="component" value="Unassembled WGS sequence"/>
</dbReference>
<dbReference type="InterPro" id="IPR010982">
    <property type="entry name" value="Lambda_DNA-bd_dom_sf"/>
</dbReference>
<dbReference type="AlphaFoldDB" id="A0AAE3SF14"/>